<evidence type="ECO:0000313" key="9">
    <source>
        <dbReference type="EMBL" id="GIO28696.1"/>
    </source>
</evidence>
<feature type="transmembrane region" description="Helical" evidence="7">
    <location>
        <begin position="107"/>
        <end position="128"/>
    </location>
</feature>
<evidence type="ECO:0000313" key="10">
    <source>
        <dbReference type="Proteomes" id="UP000676917"/>
    </source>
</evidence>
<comment type="subcellular location">
    <subcellularLocation>
        <location evidence="1 7">Cell membrane</location>
        <topology evidence="1 7">Multi-pass membrane protein</topology>
    </subcellularLocation>
</comment>
<dbReference type="CDD" id="cd06261">
    <property type="entry name" value="TM_PBP2"/>
    <property type="match status" value="1"/>
</dbReference>
<proteinExistence type="inferred from homology"/>
<feature type="domain" description="ABC transmembrane type-1" evidence="8">
    <location>
        <begin position="72"/>
        <end position="262"/>
    </location>
</feature>
<dbReference type="SUPFAM" id="SSF161098">
    <property type="entry name" value="MetI-like"/>
    <property type="match status" value="1"/>
</dbReference>
<dbReference type="RefSeq" id="WP_212922149.1">
    <property type="nucleotide sequence ID" value="NZ_BORP01000008.1"/>
</dbReference>
<dbReference type="Gene3D" id="1.10.3720.10">
    <property type="entry name" value="MetI-like"/>
    <property type="match status" value="1"/>
</dbReference>
<accession>A0A919XAR4</accession>
<gene>
    <name evidence="9" type="ORF">J43TS3_33070</name>
</gene>
<dbReference type="GO" id="GO:0055085">
    <property type="term" value="P:transmembrane transport"/>
    <property type="evidence" value="ECO:0007669"/>
    <property type="project" value="InterPro"/>
</dbReference>
<dbReference type="Pfam" id="PF00528">
    <property type="entry name" value="BPD_transp_1"/>
    <property type="match status" value="1"/>
</dbReference>
<evidence type="ECO:0000256" key="2">
    <source>
        <dbReference type="ARBA" id="ARBA00022448"/>
    </source>
</evidence>
<dbReference type="AlphaFoldDB" id="A0A919XAR4"/>
<evidence type="ECO:0000256" key="6">
    <source>
        <dbReference type="ARBA" id="ARBA00023136"/>
    </source>
</evidence>
<protein>
    <submittedName>
        <fullName evidence="9">ABC transporter permease</fullName>
    </submittedName>
</protein>
<comment type="similarity">
    <text evidence="7">Belongs to the binding-protein-dependent transport system permease family.</text>
</comment>
<dbReference type="InterPro" id="IPR000515">
    <property type="entry name" value="MetI-like"/>
</dbReference>
<dbReference type="PANTHER" id="PTHR32243:SF18">
    <property type="entry name" value="INNER MEMBRANE ABC TRANSPORTER PERMEASE PROTEIN YCJP"/>
    <property type="match status" value="1"/>
</dbReference>
<keyword evidence="3" id="KW-1003">Cell membrane</keyword>
<keyword evidence="4 7" id="KW-0812">Transmembrane</keyword>
<evidence type="ECO:0000256" key="4">
    <source>
        <dbReference type="ARBA" id="ARBA00022692"/>
    </source>
</evidence>
<keyword evidence="2 7" id="KW-0813">Transport</keyword>
<evidence type="ECO:0000256" key="7">
    <source>
        <dbReference type="RuleBase" id="RU363032"/>
    </source>
</evidence>
<feature type="transmembrane region" description="Helical" evidence="7">
    <location>
        <begin position="9"/>
        <end position="32"/>
    </location>
</feature>
<keyword evidence="10" id="KW-1185">Reference proteome</keyword>
<feature type="transmembrane region" description="Helical" evidence="7">
    <location>
        <begin position="71"/>
        <end position="95"/>
    </location>
</feature>
<dbReference type="EMBL" id="BORP01000008">
    <property type="protein sequence ID" value="GIO28696.1"/>
    <property type="molecule type" value="Genomic_DNA"/>
</dbReference>
<dbReference type="PANTHER" id="PTHR32243">
    <property type="entry name" value="MALTOSE TRANSPORT SYSTEM PERMEASE-RELATED"/>
    <property type="match status" value="1"/>
</dbReference>
<feature type="transmembrane region" description="Helical" evidence="7">
    <location>
        <begin position="187"/>
        <end position="208"/>
    </location>
</feature>
<organism evidence="9 10">
    <name type="scientific">Ornithinibacillus bavariensis</name>
    <dbReference type="NCBI Taxonomy" id="545502"/>
    <lineage>
        <taxon>Bacteria</taxon>
        <taxon>Bacillati</taxon>
        <taxon>Bacillota</taxon>
        <taxon>Bacilli</taxon>
        <taxon>Bacillales</taxon>
        <taxon>Bacillaceae</taxon>
        <taxon>Ornithinibacillus</taxon>
    </lineage>
</organism>
<evidence type="ECO:0000256" key="1">
    <source>
        <dbReference type="ARBA" id="ARBA00004651"/>
    </source>
</evidence>
<dbReference type="InterPro" id="IPR050901">
    <property type="entry name" value="BP-dep_ABC_trans_perm"/>
</dbReference>
<name>A0A919XAR4_9BACI</name>
<evidence type="ECO:0000256" key="5">
    <source>
        <dbReference type="ARBA" id="ARBA00022989"/>
    </source>
</evidence>
<sequence length="277" mass="30872">MKNNKRKFLFAFGIVVIGYLFIMVFPFIWIFITSFKTSGEIFGTGAFNVIPENPTLKNYVTILFEKGILRAILNSLIVATSTTIYVIIVASLCAYAISRFHFRGKSILLGLVLAVSMFPQMIITGPIYNLFYDLDWLNSYFVILPYSTITLPMAVWILVTHFNQIPLALEESAKIDGASRVQTLTKIVFPLAAPGVFTTAIITFIAAWNEFLLTITLNTESNFHTVPVAISFLRDQFSILWGEVAAATTIVTIPTLIIVLFFQRQIVSGLTSGGVKE</sequence>
<feature type="transmembrane region" description="Helical" evidence="7">
    <location>
        <begin position="140"/>
        <end position="159"/>
    </location>
</feature>
<feature type="transmembrane region" description="Helical" evidence="7">
    <location>
        <begin position="239"/>
        <end position="262"/>
    </location>
</feature>
<dbReference type="InterPro" id="IPR035906">
    <property type="entry name" value="MetI-like_sf"/>
</dbReference>
<keyword evidence="5 7" id="KW-1133">Transmembrane helix</keyword>
<dbReference type="GO" id="GO:0005886">
    <property type="term" value="C:plasma membrane"/>
    <property type="evidence" value="ECO:0007669"/>
    <property type="project" value="UniProtKB-SubCell"/>
</dbReference>
<evidence type="ECO:0000259" key="8">
    <source>
        <dbReference type="PROSITE" id="PS50928"/>
    </source>
</evidence>
<dbReference type="PROSITE" id="PS50928">
    <property type="entry name" value="ABC_TM1"/>
    <property type="match status" value="1"/>
</dbReference>
<dbReference type="Proteomes" id="UP000676917">
    <property type="component" value="Unassembled WGS sequence"/>
</dbReference>
<reference evidence="9" key="1">
    <citation type="submission" date="2021-03" db="EMBL/GenBank/DDBJ databases">
        <title>Antimicrobial resistance genes in bacteria isolated from Japanese honey, and their potential for conferring macrolide and lincosamide resistance in the American foulbrood pathogen Paenibacillus larvae.</title>
        <authorList>
            <person name="Okamoto M."/>
            <person name="Kumagai M."/>
            <person name="Kanamori H."/>
            <person name="Takamatsu D."/>
        </authorList>
    </citation>
    <scope>NUCLEOTIDE SEQUENCE</scope>
    <source>
        <strain evidence="9">J43TS3</strain>
    </source>
</reference>
<comment type="caution">
    <text evidence="9">The sequence shown here is derived from an EMBL/GenBank/DDBJ whole genome shotgun (WGS) entry which is preliminary data.</text>
</comment>
<keyword evidence="6 7" id="KW-0472">Membrane</keyword>
<evidence type="ECO:0000256" key="3">
    <source>
        <dbReference type="ARBA" id="ARBA00022475"/>
    </source>
</evidence>